<dbReference type="InterPro" id="IPR029045">
    <property type="entry name" value="ClpP/crotonase-like_dom_sf"/>
</dbReference>
<dbReference type="PANTHER" id="PTHR10381:SF70">
    <property type="entry name" value="ATP-DEPENDENT CLP PROTEASE PROTEOLYTIC SUBUNIT"/>
    <property type="match status" value="1"/>
</dbReference>
<feature type="region of interest" description="Disordered" evidence="7">
    <location>
        <begin position="213"/>
        <end position="236"/>
    </location>
</feature>
<dbReference type="PRINTS" id="PR00127">
    <property type="entry name" value="CLPPROTEASEP"/>
</dbReference>
<dbReference type="EMBL" id="LGTK01000018">
    <property type="protein sequence ID" value="KPH76076.1"/>
    <property type="molecule type" value="Genomic_DNA"/>
</dbReference>
<proteinExistence type="inferred from homology"/>
<dbReference type="InterPro" id="IPR001907">
    <property type="entry name" value="ClpP"/>
</dbReference>
<evidence type="ECO:0000256" key="4">
    <source>
        <dbReference type="ARBA" id="ARBA00022801"/>
    </source>
</evidence>
<evidence type="ECO:0000313" key="9">
    <source>
        <dbReference type="Proteomes" id="UP000037854"/>
    </source>
</evidence>
<keyword evidence="9" id="KW-1185">Reference proteome</keyword>
<evidence type="ECO:0000256" key="7">
    <source>
        <dbReference type="SAM" id="MobiDB-lite"/>
    </source>
</evidence>
<organism evidence="8 9">
    <name type="scientific">Oceanobacillus caeni</name>
    <dbReference type="NCBI Taxonomy" id="405946"/>
    <lineage>
        <taxon>Bacteria</taxon>
        <taxon>Bacillati</taxon>
        <taxon>Bacillota</taxon>
        <taxon>Bacilli</taxon>
        <taxon>Bacillales</taxon>
        <taxon>Bacillaceae</taxon>
        <taxon>Oceanobacillus</taxon>
    </lineage>
</organism>
<evidence type="ECO:0000256" key="1">
    <source>
        <dbReference type="ARBA" id="ARBA00007039"/>
    </source>
</evidence>
<name>A0ABR5MK32_9BACI</name>
<evidence type="ECO:0000256" key="3">
    <source>
        <dbReference type="ARBA" id="ARBA00022670"/>
    </source>
</evidence>
<dbReference type="PANTHER" id="PTHR10381">
    <property type="entry name" value="ATP-DEPENDENT CLP PROTEASE PROTEOLYTIC SUBUNIT"/>
    <property type="match status" value="1"/>
</dbReference>
<keyword evidence="2" id="KW-0963">Cytoplasm</keyword>
<evidence type="ECO:0000256" key="6">
    <source>
        <dbReference type="RuleBase" id="RU003567"/>
    </source>
</evidence>
<evidence type="ECO:0000313" key="8">
    <source>
        <dbReference type="EMBL" id="KPH76076.1"/>
    </source>
</evidence>
<dbReference type="NCBIfam" id="NF045542">
    <property type="entry name" value="Clp_rel_HeadMat"/>
    <property type="match status" value="1"/>
</dbReference>
<accession>A0ABR5MK32</accession>
<dbReference type="Proteomes" id="UP000037854">
    <property type="component" value="Unassembled WGS sequence"/>
</dbReference>
<dbReference type="CDD" id="cd07016">
    <property type="entry name" value="S14_ClpP_1"/>
    <property type="match status" value="1"/>
</dbReference>
<comment type="caution">
    <text evidence="8">The sequence shown here is derived from an EMBL/GenBank/DDBJ whole genome shotgun (WGS) entry which is preliminary data.</text>
</comment>
<evidence type="ECO:0000256" key="5">
    <source>
        <dbReference type="ARBA" id="ARBA00022825"/>
    </source>
</evidence>
<protein>
    <recommendedName>
        <fullName evidence="6">ATP-dependent Clp protease proteolytic subunit</fullName>
    </recommendedName>
</protein>
<dbReference type="SUPFAM" id="SSF52096">
    <property type="entry name" value="ClpP/crotonase"/>
    <property type="match status" value="1"/>
</dbReference>
<dbReference type="Gene3D" id="3.90.226.10">
    <property type="entry name" value="2-enoyl-CoA Hydratase, Chain A, domain 1"/>
    <property type="match status" value="1"/>
</dbReference>
<sequence length="236" mass="26304">MKHKITGDMVRWNSSIYEFNYKMRSIKEDEEIELSINSYGGDVFLGIDIGNTLKAHKGKVTVTITGIAASAASILCMGADVIKAYKNTQMMVHNAWTIVMGNAKELRKAADDLDSVGESVLASYTHRIDADTAAKLLDDETYLSASKALEYGLIDEIIDAEPEEVESEMFQDKAKEFNAKLSTKEQPVFTSTGMSEETLKQMFAEFKNEIKNELQPKEPEKTAPKQNLSALFLNLK</sequence>
<gene>
    <name evidence="8" type="ORF">AFL42_07175</name>
</gene>
<evidence type="ECO:0000256" key="2">
    <source>
        <dbReference type="ARBA" id="ARBA00022490"/>
    </source>
</evidence>
<comment type="similarity">
    <text evidence="1 6">Belongs to the peptidase S14 family.</text>
</comment>
<keyword evidence="3" id="KW-0645">Protease</keyword>
<reference evidence="8 9" key="1">
    <citation type="submission" date="2015-07" db="EMBL/GenBank/DDBJ databases">
        <title>High-quality draft genome sequence of Oceanobacillus caeni HM6, a bacillus isolated from a human feces.</title>
        <authorList>
            <person name="Kumar J."/>
            <person name="Verma M.K."/>
            <person name="Pandey R."/>
            <person name="Bhambi M."/>
            <person name="Chauhan N."/>
        </authorList>
    </citation>
    <scope>NUCLEOTIDE SEQUENCE [LARGE SCALE GENOMIC DNA]</scope>
    <source>
        <strain evidence="8 9">HM6</strain>
    </source>
</reference>
<feature type="compositionally biased region" description="Basic and acidic residues" evidence="7">
    <location>
        <begin position="213"/>
        <end position="223"/>
    </location>
</feature>
<dbReference type="Pfam" id="PF00574">
    <property type="entry name" value="CLP_protease"/>
    <property type="match status" value="1"/>
</dbReference>
<keyword evidence="5" id="KW-0720">Serine protease</keyword>
<dbReference type="InterPro" id="IPR023562">
    <property type="entry name" value="ClpP/TepA"/>
</dbReference>
<dbReference type="RefSeq" id="WP_060668220.1">
    <property type="nucleotide sequence ID" value="NZ_LGTK01000018.1"/>
</dbReference>
<keyword evidence="4" id="KW-0378">Hydrolase</keyword>